<evidence type="ECO:0000313" key="3">
    <source>
        <dbReference type="EMBL" id="HIT46566.1"/>
    </source>
</evidence>
<proteinExistence type="predicted"/>
<name>A0A9D1GMF2_9BACT</name>
<dbReference type="Proteomes" id="UP000886881">
    <property type="component" value="Unassembled WGS sequence"/>
</dbReference>
<feature type="domain" description="DZANK-type" evidence="2">
    <location>
        <begin position="29"/>
        <end position="72"/>
    </location>
</feature>
<dbReference type="InterPro" id="IPR025874">
    <property type="entry name" value="DZR"/>
</dbReference>
<organism evidence="3 4">
    <name type="scientific">Candidatus Cryptobacteroides merdipullorum</name>
    <dbReference type="NCBI Taxonomy" id="2840771"/>
    <lineage>
        <taxon>Bacteria</taxon>
        <taxon>Pseudomonadati</taxon>
        <taxon>Bacteroidota</taxon>
        <taxon>Bacteroidia</taxon>
        <taxon>Bacteroidales</taxon>
        <taxon>Candidatus Cryptobacteroides</taxon>
    </lineage>
</organism>
<dbReference type="Pfam" id="PF12773">
    <property type="entry name" value="DZR"/>
    <property type="match status" value="1"/>
</dbReference>
<sequence length="294" mass="32469">MAQELFKQKEKTQVRTAGKELVRQVSDACPYCGKIIKGTEEFCPHCGRPLAPYCTFCGAEVPPGEEFCPECGMSRAGVVCPRCGTINARAYCRNCNEPLTPAARKEVERAKKDPVYLKAAELAVRMAELQQLMDDTPEGGLIDIGGDGSESPKPARELPPDILRLKEMLASVQSGGPAPARPDPAPKQQAAPAKTRSKRKSKAELQAEYEKMKAELNSTLEHMVPPAGSTPQEQRNYYSARRISVIQKVKSNNPVAWVCNYCGCWHNKPSECCEPWHGGTWIYEDKTITVTKEL</sequence>
<accession>A0A9D1GMF2</accession>
<reference evidence="3" key="2">
    <citation type="journal article" date="2021" name="PeerJ">
        <title>Extensive microbial diversity within the chicken gut microbiome revealed by metagenomics and culture.</title>
        <authorList>
            <person name="Gilroy R."/>
            <person name="Ravi A."/>
            <person name="Getino M."/>
            <person name="Pursley I."/>
            <person name="Horton D.L."/>
            <person name="Alikhan N.F."/>
            <person name="Baker D."/>
            <person name="Gharbi K."/>
            <person name="Hall N."/>
            <person name="Watson M."/>
            <person name="Adriaenssens E.M."/>
            <person name="Foster-Nyarko E."/>
            <person name="Jarju S."/>
            <person name="Secka A."/>
            <person name="Antonio M."/>
            <person name="Oren A."/>
            <person name="Chaudhuri R.R."/>
            <person name="La Ragione R."/>
            <person name="Hildebrand F."/>
            <person name="Pallen M.J."/>
        </authorList>
    </citation>
    <scope>NUCLEOTIDE SEQUENCE</scope>
    <source>
        <strain evidence="3">ChiHecec2B26-709</strain>
    </source>
</reference>
<gene>
    <name evidence="3" type="ORF">IAC35_01760</name>
</gene>
<evidence type="ECO:0000259" key="2">
    <source>
        <dbReference type="Pfam" id="PF12773"/>
    </source>
</evidence>
<protein>
    <submittedName>
        <fullName evidence="3">Zinc ribbon domain-containing protein</fullName>
    </submittedName>
</protein>
<comment type="caution">
    <text evidence="3">The sequence shown here is derived from an EMBL/GenBank/DDBJ whole genome shotgun (WGS) entry which is preliminary data.</text>
</comment>
<evidence type="ECO:0000256" key="1">
    <source>
        <dbReference type="SAM" id="MobiDB-lite"/>
    </source>
</evidence>
<reference evidence="3" key="1">
    <citation type="submission" date="2020-10" db="EMBL/GenBank/DDBJ databases">
        <authorList>
            <person name="Gilroy R."/>
        </authorList>
    </citation>
    <scope>NUCLEOTIDE SEQUENCE</scope>
    <source>
        <strain evidence="3">ChiHecec2B26-709</strain>
    </source>
</reference>
<evidence type="ECO:0000313" key="4">
    <source>
        <dbReference type="Proteomes" id="UP000886881"/>
    </source>
</evidence>
<dbReference type="EMBL" id="DVLC01000033">
    <property type="protein sequence ID" value="HIT46566.1"/>
    <property type="molecule type" value="Genomic_DNA"/>
</dbReference>
<dbReference type="AlphaFoldDB" id="A0A9D1GMF2"/>
<feature type="region of interest" description="Disordered" evidence="1">
    <location>
        <begin position="172"/>
        <end position="205"/>
    </location>
</feature>